<accession>A0A7X2ZSH6</accession>
<dbReference type="GO" id="GO:0005886">
    <property type="term" value="C:plasma membrane"/>
    <property type="evidence" value="ECO:0007669"/>
    <property type="project" value="UniProtKB-SubCell"/>
</dbReference>
<dbReference type="SUPFAM" id="SSF52540">
    <property type="entry name" value="P-loop containing nucleoside triphosphate hydrolases"/>
    <property type="match status" value="1"/>
</dbReference>
<evidence type="ECO:0000256" key="8">
    <source>
        <dbReference type="ARBA" id="ARBA00022692"/>
    </source>
</evidence>
<evidence type="ECO:0000256" key="5">
    <source>
        <dbReference type="ARBA" id="ARBA00022475"/>
    </source>
</evidence>
<evidence type="ECO:0000256" key="4">
    <source>
        <dbReference type="ARBA" id="ARBA00011903"/>
    </source>
</evidence>
<evidence type="ECO:0000313" key="21">
    <source>
        <dbReference type="EMBL" id="MUH35590.1"/>
    </source>
</evidence>
<evidence type="ECO:0000256" key="9">
    <source>
        <dbReference type="ARBA" id="ARBA00022741"/>
    </source>
</evidence>
<keyword evidence="8 17" id="KW-0812">Transmembrane</keyword>
<dbReference type="PANTHER" id="PTHR32309">
    <property type="entry name" value="TYROSINE-PROTEIN KINASE"/>
    <property type="match status" value="1"/>
</dbReference>
<evidence type="ECO:0000256" key="16">
    <source>
        <dbReference type="SAM" id="Coils"/>
    </source>
</evidence>
<evidence type="ECO:0000259" key="19">
    <source>
        <dbReference type="Pfam" id="PF13614"/>
    </source>
</evidence>
<evidence type="ECO:0000256" key="10">
    <source>
        <dbReference type="ARBA" id="ARBA00022777"/>
    </source>
</evidence>
<keyword evidence="11" id="KW-0067">ATP-binding</keyword>
<feature type="domain" description="Polysaccharide chain length determinant N-terminal" evidence="18">
    <location>
        <begin position="3"/>
        <end position="97"/>
    </location>
</feature>
<comment type="similarity">
    <text evidence="3">Belongs to the etk/wzc family.</text>
</comment>
<feature type="domain" description="Tyrosine-protein kinase G-rich" evidence="20">
    <location>
        <begin position="428"/>
        <end position="507"/>
    </location>
</feature>
<keyword evidence="14" id="KW-0829">Tyrosine-protein kinase</keyword>
<dbReference type="OrthoDB" id="9794577at2"/>
<comment type="catalytic activity">
    <reaction evidence="15">
        <text>L-tyrosyl-[protein] + ATP = O-phospho-L-tyrosyl-[protein] + ADP + H(+)</text>
        <dbReference type="Rhea" id="RHEA:10596"/>
        <dbReference type="Rhea" id="RHEA-COMP:10136"/>
        <dbReference type="Rhea" id="RHEA-COMP:20101"/>
        <dbReference type="ChEBI" id="CHEBI:15378"/>
        <dbReference type="ChEBI" id="CHEBI:30616"/>
        <dbReference type="ChEBI" id="CHEBI:46858"/>
        <dbReference type="ChEBI" id="CHEBI:61978"/>
        <dbReference type="ChEBI" id="CHEBI:456216"/>
        <dbReference type="EC" id="2.7.10.2"/>
    </reaction>
</comment>
<evidence type="ECO:0000256" key="13">
    <source>
        <dbReference type="ARBA" id="ARBA00023136"/>
    </source>
</evidence>
<evidence type="ECO:0000256" key="6">
    <source>
        <dbReference type="ARBA" id="ARBA00022519"/>
    </source>
</evidence>
<dbReference type="InterPro" id="IPR003856">
    <property type="entry name" value="LPS_length_determ_N"/>
</dbReference>
<gene>
    <name evidence="21" type="ORF">D9O36_07045</name>
</gene>
<evidence type="ECO:0000256" key="15">
    <source>
        <dbReference type="ARBA" id="ARBA00051245"/>
    </source>
</evidence>
<keyword evidence="6" id="KW-0997">Cell inner membrane</keyword>
<dbReference type="InterPro" id="IPR005702">
    <property type="entry name" value="Wzc-like_C"/>
</dbReference>
<evidence type="ECO:0000256" key="14">
    <source>
        <dbReference type="ARBA" id="ARBA00023137"/>
    </source>
</evidence>
<evidence type="ECO:0000256" key="7">
    <source>
        <dbReference type="ARBA" id="ARBA00022679"/>
    </source>
</evidence>
<feature type="transmembrane region" description="Helical" evidence="17">
    <location>
        <begin position="16"/>
        <end position="35"/>
    </location>
</feature>
<dbReference type="RefSeq" id="WP_155599379.1">
    <property type="nucleotide sequence ID" value="NZ_RCNR01000009.1"/>
</dbReference>
<evidence type="ECO:0000256" key="17">
    <source>
        <dbReference type="SAM" id="Phobius"/>
    </source>
</evidence>
<evidence type="ECO:0000259" key="18">
    <source>
        <dbReference type="Pfam" id="PF02706"/>
    </source>
</evidence>
<dbReference type="InterPro" id="IPR050445">
    <property type="entry name" value="Bact_polysacc_biosynth/exp"/>
</dbReference>
<dbReference type="Proteomes" id="UP000540519">
    <property type="component" value="Unassembled WGS sequence"/>
</dbReference>
<evidence type="ECO:0000256" key="12">
    <source>
        <dbReference type="ARBA" id="ARBA00022989"/>
    </source>
</evidence>
<dbReference type="Pfam" id="PF13807">
    <property type="entry name" value="GNVR"/>
    <property type="match status" value="1"/>
</dbReference>
<feature type="domain" description="AAA" evidence="19">
    <location>
        <begin position="572"/>
        <end position="693"/>
    </location>
</feature>
<name>A0A7X2ZSH6_9FLAO</name>
<evidence type="ECO:0000259" key="20">
    <source>
        <dbReference type="Pfam" id="PF13807"/>
    </source>
</evidence>
<keyword evidence="5" id="KW-1003">Cell membrane</keyword>
<dbReference type="InterPro" id="IPR027417">
    <property type="entry name" value="P-loop_NTPase"/>
</dbReference>
<feature type="coiled-coil region" evidence="16">
    <location>
        <begin position="244"/>
        <end position="290"/>
    </location>
</feature>
<keyword evidence="9" id="KW-0547">Nucleotide-binding</keyword>
<dbReference type="InterPro" id="IPR025669">
    <property type="entry name" value="AAA_dom"/>
</dbReference>
<dbReference type="CDD" id="cd05387">
    <property type="entry name" value="BY-kinase"/>
    <property type="match status" value="1"/>
</dbReference>
<keyword evidence="10" id="KW-0418">Kinase</keyword>
<organism evidence="21 22">
    <name type="scientific">Zobellia amurskyensis</name>
    <dbReference type="NCBI Taxonomy" id="248905"/>
    <lineage>
        <taxon>Bacteria</taxon>
        <taxon>Pseudomonadati</taxon>
        <taxon>Bacteroidota</taxon>
        <taxon>Flavobacteriia</taxon>
        <taxon>Flavobacteriales</taxon>
        <taxon>Flavobacteriaceae</taxon>
        <taxon>Zobellia</taxon>
    </lineage>
</organism>
<evidence type="ECO:0000256" key="11">
    <source>
        <dbReference type="ARBA" id="ARBA00022840"/>
    </source>
</evidence>
<evidence type="ECO:0000313" key="22">
    <source>
        <dbReference type="Proteomes" id="UP000540519"/>
    </source>
</evidence>
<protein>
    <recommendedName>
        <fullName evidence="4">non-specific protein-tyrosine kinase</fullName>
        <ecNumber evidence="4">2.7.10.2</ecNumber>
    </recommendedName>
</protein>
<dbReference type="EC" id="2.7.10.2" evidence="4"/>
<keyword evidence="16" id="KW-0175">Coiled coil</keyword>
<sequence>MEHININKLLHKYLKYWPLFVFGAIICLSAAYLHIRYRAEPQYAVTSTILVKTNDAGKGSIQNESIKSLGLIKNSTDVDDEIGILKSNGIMEKVISNRSLNINYFVEGRIRDVEIYGEDTPIEVLVDETDTNLIHDLPINIKLLDSTQFELKTFVNDENYQTVHKFGDLVSLPYGTFTINAKELTDYKDNGKPLYFLIRNTERVIDTFLQNLSVSQVNISGNLLSIRFTCSNPKKGEDVIAGLIETYVEEMIKYENELAENTIKMIDSRLKLLSGEIEGVEKTVEEFKTKNDPSSVTSNPDLYIAQANDYKKLIADYQTEINIIDAIETYLKQGNTDTPIPAALSANDPSLTSMIDKYNETLLEKGHMSQSASKANPLIVNLDRTLNDLGKAIVENARSAKNRYMIAQRNLQSNANKYQAQIAKVPSMERQLVDISRDKSTKEGLYLYLLQKREEEVLSLAAPVSSTRIVSLPKAGRFPISPNKTALYLGGLILGLFLPLSVVYIKELFNNKISSLEELTSLTSAPFLGEIAKSVDGNIISTTNGKRTPTAELFRLLCFNLEYLKKTDKNQTILVTSTVKGEGKSFVASNLAITLASNGESVIALSFDLRMPQLMKNFGMSESPGITDFIVKKEVPTEQIIQKHPSIENLHLIGAGIEINEVGRLMLSERIEILINELKQEYDRIIIDTPPIGLISDAFALNAFIDSTIYVTRKDITKRENLKTVESIYKNGKLRNTMVVLNDTKAPDAYGYTDKKNNH</sequence>
<keyword evidence="7" id="KW-0808">Transferase</keyword>
<dbReference type="PANTHER" id="PTHR32309:SF13">
    <property type="entry name" value="FERRIC ENTEROBACTIN TRANSPORT PROTEIN FEPE"/>
    <property type="match status" value="1"/>
</dbReference>
<comment type="subcellular location">
    <subcellularLocation>
        <location evidence="1">Cell inner membrane</location>
        <topology evidence="1">Multi-pass membrane protein</topology>
    </subcellularLocation>
</comment>
<keyword evidence="22" id="KW-1185">Reference proteome</keyword>
<dbReference type="Pfam" id="PF13614">
    <property type="entry name" value="AAA_31"/>
    <property type="match status" value="1"/>
</dbReference>
<dbReference type="Gene3D" id="3.40.50.300">
    <property type="entry name" value="P-loop containing nucleotide triphosphate hydrolases"/>
    <property type="match status" value="1"/>
</dbReference>
<dbReference type="AlphaFoldDB" id="A0A7X2ZSH6"/>
<evidence type="ECO:0000256" key="1">
    <source>
        <dbReference type="ARBA" id="ARBA00004429"/>
    </source>
</evidence>
<keyword evidence="12 17" id="KW-1133">Transmembrane helix</keyword>
<reference evidence="21 22" key="1">
    <citation type="journal article" date="2019" name="Mar. Drugs">
        <title>Comparative Genomics and CAZyme Genome Repertoires of Marine Zobellia amurskyensis KMM 3526(T) and Zobellia laminariae KMM 3676(T).</title>
        <authorList>
            <person name="Chernysheva N."/>
            <person name="Bystritskaya E."/>
            <person name="Stenkova A."/>
            <person name="Golovkin I."/>
            <person name="Nedashkovskaya O."/>
            <person name="Isaeva M."/>
        </authorList>
    </citation>
    <scope>NUCLEOTIDE SEQUENCE [LARGE SCALE GENOMIC DNA]</scope>
    <source>
        <strain evidence="21 22">KMM 3526</strain>
    </source>
</reference>
<dbReference type="GO" id="GO:0004713">
    <property type="term" value="F:protein tyrosine kinase activity"/>
    <property type="evidence" value="ECO:0007669"/>
    <property type="project" value="TreeGrafter"/>
</dbReference>
<comment type="similarity">
    <text evidence="2">Belongs to the CpsD/CapB family.</text>
</comment>
<dbReference type="InterPro" id="IPR032807">
    <property type="entry name" value="GNVR"/>
</dbReference>
<dbReference type="Pfam" id="PF02706">
    <property type="entry name" value="Wzz"/>
    <property type="match status" value="1"/>
</dbReference>
<comment type="caution">
    <text evidence="21">The sequence shown here is derived from an EMBL/GenBank/DDBJ whole genome shotgun (WGS) entry which is preliminary data.</text>
</comment>
<evidence type="ECO:0000256" key="3">
    <source>
        <dbReference type="ARBA" id="ARBA00008883"/>
    </source>
</evidence>
<proteinExistence type="inferred from homology"/>
<evidence type="ECO:0000256" key="2">
    <source>
        <dbReference type="ARBA" id="ARBA00007316"/>
    </source>
</evidence>
<keyword evidence="13 17" id="KW-0472">Membrane</keyword>
<dbReference type="EMBL" id="RCNR01000009">
    <property type="protein sequence ID" value="MUH35590.1"/>
    <property type="molecule type" value="Genomic_DNA"/>
</dbReference>